<accession>A0A1B7TJA0</accession>
<sequence>MNLAKLIPPVLKPNTEISITVSKNNNITTKFYSNGSIIFYTTQDSLCSDEDSEMSQLNVLQSNASITTIVNVSIPNTKRDVLFVGDSQGKLTIVELFLDSEEKFKILKEIQVFNAIISGIAVDNTGSKVFVTGAVNMNSNSSSSSKNTDTLLRFLNWDLGNSVGDPMGLNGAAVSLSFASGIKDIVGSRVAVADAQGTIIFFTGSDIGTGFKFIKTFKDKNTQYRGVIKDI</sequence>
<organism evidence="1 2">
    <name type="scientific">Hanseniaspora valbyensis NRRL Y-1626</name>
    <dbReference type="NCBI Taxonomy" id="766949"/>
    <lineage>
        <taxon>Eukaryota</taxon>
        <taxon>Fungi</taxon>
        <taxon>Dikarya</taxon>
        <taxon>Ascomycota</taxon>
        <taxon>Saccharomycotina</taxon>
        <taxon>Saccharomycetes</taxon>
        <taxon>Saccharomycodales</taxon>
        <taxon>Saccharomycodaceae</taxon>
        <taxon>Hanseniaspora</taxon>
    </lineage>
</organism>
<proteinExistence type="predicted"/>
<dbReference type="Proteomes" id="UP000092321">
    <property type="component" value="Unassembled WGS sequence"/>
</dbReference>
<evidence type="ECO:0000313" key="1">
    <source>
        <dbReference type="EMBL" id="OBA28830.1"/>
    </source>
</evidence>
<dbReference type="SUPFAM" id="SSF50978">
    <property type="entry name" value="WD40 repeat-like"/>
    <property type="match status" value="1"/>
</dbReference>
<feature type="non-terminal residue" evidence="1">
    <location>
        <position position="231"/>
    </location>
</feature>
<dbReference type="Gene3D" id="2.130.10.10">
    <property type="entry name" value="YVTN repeat-like/Quinoprotein amine dehydrogenase"/>
    <property type="match status" value="1"/>
</dbReference>
<reference evidence="2" key="1">
    <citation type="journal article" date="2016" name="Proc. Natl. Acad. Sci. U.S.A.">
        <title>Comparative genomics of biotechnologically important yeasts.</title>
        <authorList>
            <person name="Riley R."/>
            <person name="Haridas S."/>
            <person name="Wolfe K.H."/>
            <person name="Lopes M.R."/>
            <person name="Hittinger C.T."/>
            <person name="Goeker M."/>
            <person name="Salamov A.A."/>
            <person name="Wisecaver J.H."/>
            <person name="Long T.M."/>
            <person name="Calvey C.H."/>
            <person name="Aerts A.L."/>
            <person name="Barry K.W."/>
            <person name="Choi C."/>
            <person name="Clum A."/>
            <person name="Coughlan A.Y."/>
            <person name="Deshpande S."/>
            <person name="Douglass A.P."/>
            <person name="Hanson S.J."/>
            <person name="Klenk H.-P."/>
            <person name="LaButti K.M."/>
            <person name="Lapidus A."/>
            <person name="Lindquist E.A."/>
            <person name="Lipzen A.M."/>
            <person name="Meier-Kolthoff J.P."/>
            <person name="Ohm R.A."/>
            <person name="Otillar R.P."/>
            <person name="Pangilinan J.L."/>
            <person name="Peng Y."/>
            <person name="Rokas A."/>
            <person name="Rosa C.A."/>
            <person name="Scheuner C."/>
            <person name="Sibirny A.A."/>
            <person name="Slot J.C."/>
            <person name="Stielow J.B."/>
            <person name="Sun H."/>
            <person name="Kurtzman C.P."/>
            <person name="Blackwell M."/>
            <person name="Grigoriev I.V."/>
            <person name="Jeffries T.W."/>
        </authorList>
    </citation>
    <scope>NUCLEOTIDE SEQUENCE [LARGE SCALE GENOMIC DNA]</scope>
    <source>
        <strain evidence="2">NRRL Y-1626</strain>
    </source>
</reference>
<dbReference type="EMBL" id="LXPE01000002">
    <property type="protein sequence ID" value="OBA28830.1"/>
    <property type="molecule type" value="Genomic_DNA"/>
</dbReference>
<protein>
    <submittedName>
        <fullName evidence="1">Uncharacterized protein</fullName>
    </submittedName>
</protein>
<name>A0A1B7TJA0_9ASCO</name>
<dbReference type="InterPro" id="IPR015943">
    <property type="entry name" value="WD40/YVTN_repeat-like_dom_sf"/>
</dbReference>
<keyword evidence="2" id="KW-1185">Reference proteome</keyword>
<dbReference type="OrthoDB" id="2306at2759"/>
<comment type="caution">
    <text evidence="1">The sequence shown here is derived from an EMBL/GenBank/DDBJ whole genome shotgun (WGS) entry which is preliminary data.</text>
</comment>
<dbReference type="InterPro" id="IPR036322">
    <property type="entry name" value="WD40_repeat_dom_sf"/>
</dbReference>
<gene>
    <name evidence="1" type="ORF">HANVADRAFT_463</name>
</gene>
<evidence type="ECO:0000313" key="2">
    <source>
        <dbReference type="Proteomes" id="UP000092321"/>
    </source>
</evidence>
<dbReference type="AlphaFoldDB" id="A0A1B7TJA0"/>